<dbReference type="EMBL" id="MU003506">
    <property type="protein sequence ID" value="KAF2470989.1"/>
    <property type="molecule type" value="Genomic_DNA"/>
</dbReference>
<keyword evidence="2" id="KW-1185">Reference proteome</keyword>
<evidence type="ECO:0000313" key="1">
    <source>
        <dbReference type="EMBL" id="KAF2470989.1"/>
    </source>
</evidence>
<evidence type="ECO:0000313" key="2">
    <source>
        <dbReference type="Proteomes" id="UP000799755"/>
    </source>
</evidence>
<proteinExistence type="predicted"/>
<organism evidence="1 2">
    <name type="scientific">Lindgomyces ingoldianus</name>
    <dbReference type="NCBI Taxonomy" id="673940"/>
    <lineage>
        <taxon>Eukaryota</taxon>
        <taxon>Fungi</taxon>
        <taxon>Dikarya</taxon>
        <taxon>Ascomycota</taxon>
        <taxon>Pezizomycotina</taxon>
        <taxon>Dothideomycetes</taxon>
        <taxon>Pleosporomycetidae</taxon>
        <taxon>Pleosporales</taxon>
        <taxon>Lindgomycetaceae</taxon>
        <taxon>Lindgomyces</taxon>
    </lineage>
</organism>
<name>A0ACB6QVC7_9PLEO</name>
<sequence>MLATRFLRTAPKHQLSQPHVHKYPQPILYQLQHDRPHPSNLIVSRAFSQPVSKRQDASSSHKSTPQSPKPRPASGSQGVLPNLNLIELIGGNRAVYYTVLVILSIFGTIESIFWIKVIYAKFFAAEEEDEGEEKEGS</sequence>
<gene>
    <name evidence="1" type="ORF">BDR25DRAFT_28799</name>
</gene>
<dbReference type="Proteomes" id="UP000799755">
    <property type="component" value="Unassembled WGS sequence"/>
</dbReference>
<reference evidence="1" key="1">
    <citation type="journal article" date="2020" name="Stud. Mycol.">
        <title>101 Dothideomycetes genomes: a test case for predicting lifestyles and emergence of pathogens.</title>
        <authorList>
            <person name="Haridas S."/>
            <person name="Albert R."/>
            <person name="Binder M."/>
            <person name="Bloem J."/>
            <person name="Labutti K."/>
            <person name="Salamov A."/>
            <person name="Andreopoulos B."/>
            <person name="Baker S."/>
            <person name="Barry K."/>
            <person name="Bills G."/>
            <person name="Bluhm B."/>
            <person name="Cannon C."/>
            <person name="Castanera R."/>
            <person name="Culley D."/>
            <person name="Daum C."/>
            <person name="Ezra D."/>
            <person name="Gonzalez J."/>
            <person name="Henrissat B."/>
            <person name="Kuo A."/>
            <person name="Liang C."/>
            <person name="Lipzen A."/>
            <person name="Lutzoni F."/>
            <person name="Magnuson J."/>
            <person name="Mondo S."/>
            <person name="Nolan M."/>
            <person name="Ohm R."/>
            <person name="Pangilinan J."/>
            <person name="Park H.-J."/>
            <person name="Ramirez L."/>
            <person name="Alfaro M."/>
            <person name="Sun H."/>
            <person name="Tritt A."/>
            <person name="Yoshinaga Y."/>
            <person name="Zwiers L.-H."/>
            <person name="Turgeon B."/>
            <person name="Goodwin S."/>
            <person name="Spatafora J."/>
            <person name="Crous P."/>
            <person name="Grigoriev I."/>
        </authorList>
    </citation>
    <scope>NUCLEOTIDE SEQUENCE</scope>
    <source>
        <strain evidence="1">ATCC 200398</strain>
    </source>
</reference>
<protein>
    <submittedName>
        <fullName evidence="1">Uncharacterized protein</fullName>
    </submittedName>
</protein>
<comment type="caution">
    <text evidence="1">The sequence shown here is derived from an EMBL/GenBank/DDBJ whole genome shotgun (WGS) entry which is preliminary data.</text>
</comment>
<accession>A0ACB6QVC7</accession>